<accession>A0A0N4VBX7</accession>
<reference evidence="1 2" key="2">
    <citation type="submission" date="2018-10" db="EMBL/GenBank/DDBJ databases">
        <authorList>
            <consortium name="Pathogen Informatics"/>
        </authorList>
    </citation>
    <scope>NUCLEOTIDE SEQUENCE [LARGE SCALE GENOMIC DNA]</scope>
</reference>
<dbReference type="InterPro" id="IPR002347">
    <property type="entry name" value="SDR_fam"/>
</dbReference>
<dbReference type="STRING" id="51028.A0A0N4VBX7"/>
<dbReference type="EMBL" id="UXUI01008965">
    <property type="protein sequence ID" value="VDD92783.1"/>
    <property type="molecule type" value="Genomic_DNA"/>
</dbReference>
<name>A0A0N4VBX7_ENTVE</name>
<proteinExistence type="predicted"/>
<dbReference type="InterPro" id="IPR036291">
    <property type="entry name" value="NAD(P)-bd_dom_sf"/>
</dbReference>
<dbReference type="Gene3D" id="3.40.50.720">
    <property type="entry name" value="NAD(P)-binding Rossmann-like Domain"/>
    <property type="match status" value="1"/>
</dbReference>
<protein>
    <submittedName>
        <fullName evidence="3">SDR family NAD(P)-dependent oxidoreductase</fullName>
    </submittedName>
</protein>
<dbReference type="Proteomes" id="UP000274131">
    <property type="component" value="Unassembled WGS sequence"/>
</dbReference>
<dbReference type="AlphaFoldDB" id="A0A0N4VBX7"/>
<dbReference type="SUPFAM" id="SSF51735">
    <property type="entry name" value="NAD(P)-binding Rossmann-fold domains"/>
    <property type="match status" value="1"/>
</dbReference>
<dbReference type="Pfam" id="PF00106">
    <property type="entry name" value="adh_short"/>
    <property type="match status" value="1"/>
</dbReference>
<keyword evidence="2" id="KW-1185">Reference proteome</keyword>
<dbReference type="PANTHER" id="PTHR44147">
    <property type="entry name" value="DEHYDROGENASE/REDUCTASE SDR FAMILY MEMBER 1"/>
    <property type="match status" value="1"/>
</dbReference>
<gene>
    <name evidence="1" type="ORF">EVEC_LOCUS7534</name>
</gene>
<dbReference type="OrthoDB" id="1933717at2759"/>
<sequence>MPLQGKIALVTGASRGIGRGIALQLGEAGATVYITGRPPKLSLQSKQEDLPTLEKTAEEINKRGGKGIAVYCDHSKMDEVEKLFQKISAETDGSLDILVNNAFSAVTDHGLRRLLTRTTVV</sequence>
<dbReference type="WBParaSite" id="EVEC_0000805001-mRNA-1">
    <property type="protein sequence ID" value="EVEC_0000805001-mRNA-1"/>
    <property type="gene ID" value="EVEC_0000805001"/>
</dbReference>
<organism evidence="3">
    <name type="scientific">Enterobius vermicularis</name>
    <name type="common">Human pinworm</name>
    <dbReference type="NCBI Taxonomy" id="51028"/>
    <lineage>
        <taxon>Eukaryota</taxon>
        <taxon>Metazoa</taxon>
        <taxon>Ecdysozoa</taxon>
        <taxon>Nematoda</taxon>
        <taxon>Chromadorea</taxon>
        <taxon>Rhabditida</taxon>
        <taxon>Spirurina</taxon>
        <taxon>Oxyuridomorpha</taxon>
        <taxon>Oxyuroidea</taxon>
        <taxon>Oxyuridae</taxon>
        <taxon>Enterobius</taxon>
    </lineage>
</organism>
<reference evidence="3" key="1">
    <citation type="submission" date="2017-02" db="UniProtKB">
        <authorList>
            <consortium name="WormBaseParasite"/>
        </authorList>
    </citation>
    <scope>IDENTIFICATION</scope>
</reference>
<evidence type="ECO:0000313" key="3">
    <source>
        <dbReference type="WBParaSite" id="EVEC_0000805001-mRNA-1"/>
    </source>
</evidence>
<evidence type="ECO:0000313" key="2">
    <source>
        <dbReference type="Proteomes" id="UP000274131"/>
    </source>
</evidence>
<evidence type="ECO:0000313" key="1">
    <source>
        <dbReference type="EMBL" id="VDD92783.1"/>
    </source>
</evidence>
<dbReference type="PRINTS" id="PR00081">
    <property type="entry name" value="GDHRDH"/>
</dbReference>
<dbReference type="PANTHER" id="PTHR44147:SF2">
    <property type="entry name" value="DEHYDROGENASE_REDUCTASE SDR FAMILY MEMBER 1"/>
    <property type="match status" value="1"/>
</dbReference>